<evidence type="ECO:0000256" key="3">
    <source>
        <dbReference type="ARBA" id="ARBA00022723"/>
    </source>
</evidence>
<name>A0ABX0JR89_9PROT</name>
<evidence type="ECO:0000256" key="4">
    <source>
        <dbReference type="ARBA" id="ARBA00022842"/>
    </source>
</evidence>
<evidence type="ECO:0000313" key="6">
    <source>
        <dbReference type="Proteomes" id="UP000635278"/>
    </source>
</evidence>
<evidence type="ECO:0000256" key="1">
    <source>
        <dbReference type="ARBA" id="ARBA00001946"/>
    </source>
</evidence>
<organism evidence="5 6">
    <name type="scientific">Acetobacter musti</name>
    <dbReference type="NCBI Taxonomy" id="864732"/>
    <lineage>
        <taxon>Bacteria</taxon>
        <taxon>Pseudomonadati</taxon>
        <taxon>Pseudomonadota</taxon>
        <taxon>Alphaproteobacteria</taxon>
        <taxon>Acetobacterales</taxon>
        <taxon>Acetobacteraceae</taxon>
        <taxon>Acetobacter</taxon>
    </lineage>
</organism>
<comment type="cofactor">
    <cofactor evidence="1">
        <name>Mg(2+)</name>
        <dbReference type="ChEBI" id="CHEBI:18420"/>
    </cofactor>
</comment>
<dbReference type="PANTHER" id="PTHR46193">
    <property type="entry name" value="6-PHOSPHOGLUCONATE PHOSPHATASE"/>
    <property type="match status" value="1"/>
</dbReference>
<comment type="similarity">
    <text evidence="2">Belongs to the HAD-like hydrolase superfamily. CbbY/CbbZ/Gph/YieH family.</text>
</comment>
<keyword evidence="4" id="KW-0460">Magnesium</keyword>
<dbReference type="SFLD" id="SFLDG01129">
    <property type="entry name" value="C1.5:_HAD__Beta-PGM__Phosphata"/>
    <property type="match status" value="1"/>
</dbReference>
<dbReference type="Pfam" id="PF00702">
    <property type="entry name" value="Hydrolase"/>
    <property type="match status" value="1"/>
</dbReference>
<keyword evidence="5" id="KW-0378">Hydrolase</keyword>
<dbReference type="InterPro" id="IPR051600">
    <property type="entry name" value="Beta-PGM-like"/>
</dbReference>
<gene>
    <name evidence="5" type="ORF">GOB93_10280</name>
</gene>
<dbReference type="Gene3D" id="1.10.150.240">
    <property type="entry name" value="Putative phosphatase, domain 2"/>
    <property type="match status" value="1"/>
</dbReference>
<reference evidence="5 6" key="1">
    <citation type="journal article" date="2020" name="Int. J. Syst. Evol. Microbiol.">
        <title>Novel acetic acid bacteria from cider fermentations: Acetobacter conturbans sp. nov. and Acetobacter fallax sp. nov.</title>
        <authorList>
            <person name="Sombolestani A.S."/>
            <person name="Cleenwerck I."/>
            <person name="Cnockaert M."/>
            <person name="Borremans W."/>
            <person name="Wieme A.D."/>
            <person name="De Vuyst L."/>
            <person name="Vandamme P."/>
        </authorList>
    </citation>
    <scope>NUCLEOTIDE SEQUENCE [LARGE SCALE GENOMIC DNA]</scope>
    <source>
        <strain evidence="5 6">LMG 30640</strain>
    </source>
</reference>
<evidence type="ECO:0000313" key="5">
    <source>
        <dbReference type="EMBL" id="NHN85026.1"/>
    </source>
</evidence>
<dbReference type="Proteomes" id="UP000635278">
    <property type="component" value="Unassembled WGS sequence"/>
</dbReference>
<dbReference type="InterPro" id="IPR036412">
    <property type="entry name" value="HAD-like_sf"/>
</dbReference>
<dbReference type="InterPro" id="IPR023198">
    <property type="entry name" value="PGP-like_dom2"/>
</dbReference>
<sequence length="230" mass="24401">MTSALSPDGTLRLVIFDCDGVLIDSEGVSCRIIAQLARDLGVPVSDEEAVPRFGGKALVEIKRELEQACGATLSDDWVQAIKMQFIEAFGREAGVIDGTYDMLDAVQALGLPVRVGSNSSMAEMDAKFGSAGLQERLNGRIHSAVDMNAPKPAPDVYLHAAAEEGVKPENCVVLEDSDTGARAAIVAGMTCVLLRPEDQPAPAWPGLLRIGALSEFPVLLESALRAQARK</sequence>
<dbReference type="InterPro" id="IPR006439">
    <property type="entry name" value="HAD-SF_hydro_IA"/>
</dbReference>
<dbReference type="SFLD" id="SFLDS00003">
    <property type="entry name" value="Haloacid_Dehalogenase"/>
    <property type="match status" value="1"/>
</dbReference>
<dbReference type="InterPro" id="IPR023214">
    <property type="entry name" value="HAD_sf"/>
</dbReference>
<accession>A0ABX0JR89</accession>
<dbReference type="GO" id="GO:0016787">
    <property type="term" value="F:hydrolase activity"/>
    <property type="evidence" value="ECO:0007669"/>
    <property type="project" value="UniProtKB-KW"/>
</dbReference>
<dbReference type="Gene3D" id="3.40.50.1000">
    <property type="entry name" value="HAD superfamily/HAD-like"/>
    <property type="match status" value="1"/>
</dbReference>
<evidence type="ECO:0000256" key="2">
    <source>
        <dbReference type="ARBA" id="ARBA00006171"/>
    </source>
</evidence>
<dbReference type="RefSeq" id="WP_173583423.1">
    <property type="nucleotide sequence ID" value="NZ_WOTB01000012.1"/>
</dbReference>
<keyword evidence="6" id="KW-1185">Reference proteome</keyword>
<protein>
    <submittedName>
        <fullName evidence="5">HAD-IA family hydrolase</fullName>
    </submittedName>
</protein>
<comment type="caution">
    <text evidence="5">The sequence shown here is derived from an EMBL/GenBank/DDBJ whole genome shotgun (WGS) entry which is preliminary data.</text>
</comment>
<dbReference type="EMBL" id="WOTB01000012">
    <property type="protein sequence ID" value="NHN85026.1"/>
    <property type="molecule type" value="Genomic_DNA"/>
</dbReference>
<proteinExistence type="inferred from homology"/>
<dbReference type="PANTHER" id="PTHR46193:SF10">
    <property type="entry name" value="6-PHOSPHOGLUCONATE PHOSPHATASE"/>
    <property type="match status" value="1"/>
</dbReference>
<dbReference type="NCBIfam" id="TIGR01509">
    <property type="entry name" value="HAD-SF-IA-v3"/>
    <property type="match status" value="1"/>
</dbReference>
<keyword evidence="3" id="KW-0479">Metal-binding</keyword>
<dbReference type="SUPFAM" id="SSF56784">
    <property type="entry name" value="HAD-like"/>
    <property type="match status" value="1"/>
</dbReference>